<dbReference type="OrthoDB" id="10303328at2759"/>
<gene>
    <name evidence="4" type="ORF">H312_03207</name>
</gene>
<evidence type="ECO:0000313" key="5">
    <source>
        <dbReference type="Proteomes" id="UP000030655"/>
    </source>
</evidence>
<sequence>MEFLILFLVKWLLKFTYASENSEIKVDIIDDNSEIQPSSWFNCLPTNQIKILNEQQEIYQKKEFGYSYQKLNEKEQGNSSNHIENPLRRKKQSDQVKEYHRNNDNAFPETRNHKRTSSLVYACISIGFVAVFIIWYFLI</sequence>
<feature type="transmembrane region" description="Helical" evidence="2">
    <location>
        <begin position="119"/>
        <end position="138"/>
    </location>
</feature>
<dbReference type="EMBL" id="KK365282">
    <property type="protein sequence ID" value="KCZ79408.1"/>
    <property type="molecule type" value="Genomic_DNA"/>
</dbReference>
<evidence type="ECO:0000256" key="3">
    <source>
        <dbReference type="SAM" id="SignalP"/>
    </source>
</evidence>
<feature type="compositionally biased region" description="Basic and acidic residues" evidence="1">
    <location>
        <begin position="92"/>
        <end position="103"/>
    </location>
</feature>
<dbReference type="Proteomes" id="UP000030655">
    <property type="component" value="Unassembled WGS sequence"/>
</dbReference>
<dbReference type="HOGENOM" id="CLU_1844606_0_0_1"/>
<accession>A0A059EWI7</accession>
<evidence type="ECO:0000313" key="4">
    <source>
        <dbReference type="EMBL" id="KCZ79408.1"/>
    </source>
</evidence>
<evidence type="ECO:0000256" key="1">
    <source>
        <dbReference type="SAM" id="MobiDB-lite"/>
    </source>
</evidence>
<dbReference type="AlphaFoldDB" id="A0A059EWI7"/>
<protein>
    <submittedName>
        <fullName evidence="4">Uncharacterized protein</fullName>
    </submittedName>
</protein>
<reference evidence="4 5" key="2">
    <citation type="submission" date="2014-03" db="EMBL/GenBank/DDBJ databases">
        <title>The Genome Sequence of Anncaliia algerae insect isolate PRA339.</title>
        <authorList>
            <consortium name="The Broad Institute Genome Sequencing Platform"/>
            <consortium name="The Broad Institute Genome Sequencing Center for Infectious Disease"/>
            <person name="Cuomo C."/>
            <person name="Becnel J."/>
            <person name="Sanscrainte N."/>
            <person name="Walker B."/>
            <person name="Young S.K."/>
            <person name="Zeng Q."/>
            <person name="Gargeya S."/>
            <person name="Fitzgerald M."/>
            <person name="Haas B."/>
            <person name="Abouelleil A."/>
            <person name="Alvarado L."/>
            <person name="Arachchi H.M."/>
            <person name="Berlin A.M."/>
            <person name="Chapman S.B."/>
            <person name="Dewar J."/>
            <person name="Goldberg J."/>
            <person name="Griggs A."/>
            <person name="Gujja S."/>
            <person name="Hansen M."/>
            <person name="Howarth C."/>
            <person name="Imamovic A."/>
            <person name="Larimer J."/>
            <person name="McCowan C."/>
            <person name="Murphy C."/>
            <person name="Neiman D."/>
            <person name="Pearson M."/>
            <person name="Priest M."/>
            <person name="Roberts A."/>
            <person name="Saif S."/>
            <person name="Shea T."/>
            <person name="Sisk P."/>
            <person name="Sykes S."/>
            <person name="Wortman J."/>
            <person name="Nusbaum C."/>
            <person name="Birren B."/>
        </authorList>
    </citation>
    <scope>NUCLEOTIDE SEQUENCE [LARGE SCALE GENOMIC DNA]</scope>
    <source>
        <strain evidence="4 5">PRA339</strain>
    </source>
</reference>
<name>A0A059EWI7_9MICR</name>
<keyword evidence="2" id="KW-0812">Transmembrane</keyword>
<feature type="region of interest" description="Disordered" evidence="1">
    <location>
        <begin position="73"/>
        <end position="109"/>
    </location>
</feature>
<reference evidence="5" key="1">
    <citation type="submission" date="2013-02" db="EMBL/GenBank/DDBJ databases">
        <authorList>
            <consortium name="The Broad Institute Genome Sequencing Platform"/>
            <person name="Cuomo C."/>
            <person name="Becnel J."/>
            <person name="Sanscrainte N."/>
            <person name="Walker B."/>
            <person name="Young S.K."/>
            <person name="Zeng Q."/>
            <person name="Gargeya S."/>
            <person name="Fitzgerald M."/>
            <person name="Haas B."/>
            <person name="Abouelleil A."/>
            <person name="Alvarado L."/>
            <person name="Arachchi H.M."/>
            <person name="Berlin A.M."/>
            <person name="Chapman S.B."/>
            <person name="Dewar J."/>
            <person name="Goldberg J."/>
            <person name="Griggs A."/>
            <person name="Gujja S."/>
            <person name="Hansen M."/>
            <person name="Howarth C."/>
            <person name="Imamovic A."/>
            <person name="Larimer J."/>
            <person name="McCowan C."/>
            <person name="Murphy C."/>
            <person name="Neiman D."/>
            <person name="Pearson M."/>
            <person name="Priest M."/>
            <person name="Roberts A."/>
            <person name="Saif S."/>
            <person name="Shea T."/>
            <person name="Sisk P."/>
            <person name="Sykes S."/>
            <person name="Wortman J."/>
            <person name="Nusbaum C."/>
            <person name="Birren B."/>
        </authorList>
    </citation>
    <scope>NUCLEOTIDE SEQUENCE [LARGE SCALE GENOMIC DNA]</scope>
    <source>
        <strain evidence="5">PRA339</strain>
    </source>
</reference>
<evidence type="ECO:0000256" key="2">
    <source>
        <dbReference type="SAM" id="Phobius"/>
    </source>
</evidence>
<feature type="chain" id="PRO_5001577569" evidence="3">
    <location>
        <begin position="19"/>
        <end position="139"/>
    </location>
</feature>
<feature type="signal peptide" evidence="3">
    <location>
        <begin position="1"/>
        <end position="18"/>
    </location>
</feature>
<proteinExistence type="predicted"/>
<keyword evidence="3" id="KW-0732">Signal</keyword>
<keyword evidence="5" id="KW-1185">Reference proteome</keyword>
<keyword evidence="2" id="KW-1133">Transmembrane helix</keyword>
<organism evidence="4 5">
    <name type="scientific">Anncaliia algerae PRA339</name>
    <dbReference type="NCBI Taxonomy" id="1288291"/>
    <lineage>
        <taxon>Eukaryota</taxon>
        <taxon>Fungi</taxon>
        <taxon>Fungi incertae sedis</taxon>
        <taxon>Microsporidia</taxon>
        <taxon>Tubulinosematoidea</taxon>
        <taxon>Tubulinosematidae</taxon>
        <taxon>Anncaliia</taxon>
    </lineage>
</organism>
<keyword evidence="2" id="KW-0472">Membrane</keyword>
<dbReference type="VEuPathDB" id="MicrosporidiaDB:H312_03207"/>